<feature type="region of interest" description="Disordered" evidence="1">
    <location>
        <begin position="232"/>
        <end position="261"/>
    </location>
</feature>
<protein>
    <submittedName>
        <fullName evidence="2">Uncharacterized protein</fullName>
    </submittedName>
</protein>
<proteinExistence type="predicted"/>
<reference evidence="2" key="2">
    <citation type="submission" date="2015-07" db="EMBL/GenBank/DDBJ databases">
        <authorList>
            <person name="Noorani M."/>
        </authorList>
    </citation>
    <scope>NUCLEOTIDE SEQUENCE</scope>
    <source>
        <strain evidence="2">Yugu1</strain>
    </source>
</reference>
<organism evidence="2">
    <name type="scientific">Setaria italica</name>
    <name type="common">Foxtail millet</name>
    <name type="synonym">Panicum italicum</name>
    <dbReference type="NCBI Taxonomy" id="4555"/>
    <lineage>
        <taxon>Eukaryota</taxon>
        <taxon>Viridiplantae</taxon>
        <taxon>Streptophyta</taxon>
        <taxon>Embryophyta</taxon>
        <taxon>Tracheophyta</taxon>
        <taxon>Spermatophyta</taxon>
        <taxon>Magnoliopsida</taxon>
        <taxon>Liliopsida</taxon>
        <taxon>Poales</taxon>
        <taxon>Poaceae</taxon>
        <taxon>PACMAD clade</taxon>
        <taxon>Panicoideae</taxon>
        <taxon>Panicodae</taxon>
        <taxon>Paniceae</taxon>
        <taxon>Cenchrinae</taxon>
        <taxon>Setaria</taxon>
    </lineage>
</organism>
<gene>
    <name evidence="2" type="ORF">SETIT_4G130800v2</name>
</gene>
<name>A0A368QTY9_SETIT</name>
<evidence type="ECO:0000313" key="2">
    <source>
        <dbReference type="EMBL" id="RCV21333.1"/>
    </source>
</evidence>
<sequence>MVPPEMIMLIYISSRTAELLFGLPQLAGLRCRLPSIQGAGEHRLASCRRFSVQGGGCGLAASTAWHLLRPEYSLSTIDGGTAPLSTARPPLPRRRSIPSIQGTLFLESKGFPLHQRRWIPSRVVCILQQFSRCSLAVDRSTATAQAATDDSDRKGGGGASRPSSGVGGRGHDRVRRRGRSSWQAPHVKWAASRRWHGWAGPWPPSAAAEAPAIQMLSAGRDSRDTSIRREARWHRTRTPSGTGAGRGKAVGSGEPQTKQPLVDHGTVALAIAAALGRAQPPPRRPCSRRCHRRFCGEWGKARQRLSPADPLSPIDPLSRRRPSPASSWPSPSPPPPPPGRRRLHPHLPVVFAPEVAVAVSAPTVAVGRRPPGGASACLWTLPRGQRHGNPTRVTPPNLHLRCGHHPGAPPLDLRSLHAATAPASLSISSGRCNTAPPSLLHAPAGSDSACGYLADPGTNQAPTFRHSGRRRARHPGRLTPKADPPPAVQSCPDARSPLTSVTARGSLAGSEHQEAGSVLPRLGCGPPRCPPTLAAKGRRARRGRAP</sequence>
<feature type="compositionally biased region" description="Basic residues" evidence="1">
    <location>
        <begin position="536"/>
        <end position="546"/>
    </location>
</feature>
<feature type="compositionally biased region" description="Basic residues" evidence="1">
    <location>
        <begin position="466"/>
        <end position="476"/>
    </location>
</feature>
<feature type="region of interest" description="Disordered" evidence="1">
    <location>
        <begin position="457"/>
        <end position="546"/>
    </location>
</feature>
<accession>A0A368QTY9</accession>
<dbReference type="EMBL" id="CM003531">
    <property type="protein sequence ID" value="RCV21333.1"/>
    <property type="molecule type" value="Genomic_DNA"/>
</dbReference>
<feature type="region of interest" description="Disordered" evidence="1">
    <location>
        <begin position="301"/>
        <end position="344"/>
    </location>
</feature>
<evidence type="ECO:0000256" key="1">
    <source>
        <dbReference type="SAM" id="MobiDB-lite"/>
    </source>
</evidence>
<dbReference type="AlphaFoldDB" id="A0A368QTY9"/>
<feature type="region of interest" description="Disordered" evidence="1">
    <location>
        <begin position="145"/>
        <end position="186"/>
    </location>
</feature>
<reference evidence="2" key="1">
    <citation type="journal article" date="2012" name="Nat. Biotechnol.">
        <title>Reference genome sequence of the model plant Setaria.</title>
        <authorList>
            <person name="Bennetzen J.L."/>
            <person name="Schmutz J."/>
            <person name="Wang H."/>
            <person name="Percifield R."/>
            <person name="Hawkins J."/>
            <person name="Pontaroli A.C."/>
            <person name="Estep M."/>
            <person name="Feng L."/>
            <person name="Vaughn J.N."/>
            <person name="Grimwood J."/>
            <person name="Jenkins J."/>
            <person name="Barry K."/>
            <person name="Lindquist E."/>
            <person name="Hellsten U."/>
            <person name="Deshpande S."/>
            <person name="Wang X."/>
            <person name="Wu X."/>
            <person name="Mitros T."/>
            <person name="Triplett J."/>
            <person name="Yang X."/>
            <person name="Ye C.Y."/>
            <person name="Mauro-Herrera M."/>
            <person name="Wang L."/>
            <person name="Li P."/>
            <person name="Sharma M."/>
            <person name="Sharma R."/>
            <person name="Ronald P.C."/>
            <person name="Panaud O."/>
            <person name="Kellogg E.A."/>
            <person name="Brutnell T.P."/>
            <person name="Doust A.N."/>
            <person name="Tuskan G.A."/>
            <person name="Rokhsar D."/>
            <person name="Devos K.M."/>
        </authorList>
    </citation>
    <scope>NUCLEOTIDE SEQUENCE [LARGE SCALE GENOMIC DNA]</scope>
    <source>
        <strain evidence="2">Yugu1</strain>
    </source>
</reference>